<dbReference type="PANTHER" id="PTHR21028:SF2">
    <property type="entry name" value="CYTH DOMAIN-CONTAINING PROTEIN"/>
    <property type="match status" value="1"/>
</dbReference>
<dbReference type="PROSITE" id="PS51707">
    <property type="entry name" value="CYTH"/>
    <property type="match status" value="1"/>
</dbReference>
<sequence length="183" mass="21467">MAKELEVKVLNIDKGAIEEKLQNIGARLISKEYQINTLYDSENKTIENLGDGYLRIRETRNLLTDEVEILFTLKKNISSEIARENMEIETRVWDKAALNTILKHLNLNVIHEGTKERISYVFEDIRFDIDTWDVNTYPYPYLEIEVLKKEDIQKAVELLKIEARNVTTKSLRELRAELNLDKI</sequence>
<dbReference type="InterPro" id="IPR023577">
    <property type="entry name" value="CYTH_domain"/>
</dbReference>
<dbReference type="RefSeq" id="WP_091729020.1">
    <property type="nucleotide sequence ID" value="NZ_FNQE01000013.1"/>
</dbReference>
<proteinExistence type="predicted"/>
<dbReference type="Proteomes" id="UP000198625">
    <property type="component" value="Unassembled WGS sequence"/>
</dbReference>
<dbReference type="CDD" id="cd07890">
    <property type="entry name" value="CYTH-like_AC_IV-like"/>
    <property type="match status" value="1"/>
</dbReference>
<dbReference type="InterPro" id="IPR033469">
    <property type="entry name" value="CYTH-like_dom_sf"/>
</dbReference>
<keyword evidence="3" id="KW-1185">Reference proteome</keyword>
<gene>
    <name evidence="2" type="ORF">SAMN05660462_01377</name>
</gene>
<dbReference type="AlphaFoldDB" id="A0A1H3P749"/>
<protein>
    <submittedName>
        <fullName evidence="2">Adenylate cyclase, class 2</fullName>
    </submittedName>
</protein>
<organism evidence="2 3">
    <name type="scientific">Proteiniborus ethanoligenes</name>
    <dbReference type="NCBI Taxonomy" id="415015"/>
    <lineage>
        <taxon>Bacteria</taxon>
        <taxon>Bacillati</taxon>
        <taxon>Bacillota</taxon>
        <taxon>Clostridia</taxon>
        <taxon>Eubacteriales</taxon>
        <taxon>Proteiniborus</taxon>
    </lineage>
</organism>
<dbReference type="Gene3D" id="2.40.320.10">
    <property type="entry name" value="Hypothetical Protein Pfu-838710-001"/>
    <property type="match status" value="1"/>
</dbReference>
<name>A0A1H3P749_9FIRM</name>
<reference evidence="2 3" key="1">
    <citation type="submission" date="2016-10" db="EMBL/GenBank/DDBJ databases">
        <authorList>
            <person name="de Groot N.N."/>
        </authorList>
    </citation>
    <scope>NUCLEOTIDE SEQUENCE [LARGE SCALE GENOMIC DNA]</scope>
    <source>
        <strain evidence="2 3">DSM 21650</strain>
    </source>
</reference>
<evidence type="ECO:0000313" key="3">
    <source>
        <dbReference type="Proteomes" id="UP000198625"/>
    </source>
</evidence>
<dbReference type="InterPro" id="IPR008173">
    <property type="entry name" value="Adenylyl_cyclase_CyaB"/>
</dbReference>
<accession>A0A1H3P749</accession>
<feature type="domain" description="CYTH" evidence="1">
    <location>
        <begin position="2"/>
        <end position="177"/>
    </location>
</feature>
<dbReference type="SUPFAM" id="SSF55154">
    <property type="entry name" value="CYTH-like phosphatases"/>
    <property type="match status" value="1"/>
</dbReference>
<dbReference type="EMBL" id="FNQE01000013">
    <property type="protein sequence ID" value="SDY96793.1"/>
    <property type="molecule type" value="Genomic_DNA"/>
</dbReference>
<dbReference type="OrthoDB" id="1953701at2"/>
<evidence type="ECO:0000313" key="2">
    <source>
        <dbReference type="EMBL" id="SDY96793.1"/>
    </source>
</evidence>
<dbReference type="PANTHER" id="PTHR21028">
    <property type="entry name" value="SI:CH211-156B7.4"/>
    <property type="match status" value="1"/>
</dbReference>
<evidence type="ECO:0000259" key="1">
    <source>
        <dbReference type="PROSITE" id="PS51707"/>
    </source>
</evidence>
<dbReference type="Pfam" id="PF01928">
    <property type="entry name" value="CYTH"/>
    <property type="match status" value="1"/>
</dbReference>
<dbReference type="STRING" id="415015.SAMN05660462_01377"/>